<feature type="domain" description="FP protein C-terminal" evidence="3">
    <location>
        <begin position="230"/>
        <end position="281"/>
    </location>
</feature>
<evidence type="ECO:0000256" key="2">
    <source>
        <dbReference type="SAM" id="MobiDB-lite"/>
    </source>
</evidence>
<keyword evidence="4" id="KW-1185">Reference proteome</keyword>
<dbReference type="GeneID" id="112462833"/>
<dbReference type="InterPro" id="IPR057251">
    <property type="entry name" value="FP_C"/>
</dbReference>
<dbReference type="AlphaFoldDB" id="A0A6J1QVH0"/>
<evidence type="ECO:0000313" key="4">
    <source>
        <dbReference type="Proteomes" id="UP000504618"/>
    </source>
</evidence>
<name>A0A6J1QVH0_9HYME</name>
<accession>A0A6J1QVH0</accession>
<keyword evidence="1" id="KW-0175">Coiled coil</keyword>
<protein>
    <submittedName>
        <fullName evidence="5">Uncharacterized protein LOC112462833</fullName>
    </submittedName>
</protein>
<dbReference type="RefSeq" id="XP_024884655.1">
    <property type="nucleotide sequence ID" value="XM_025028887.1"/>
</dbReference>
<evidence type="ECO:0000259" key="3">
    <source>
        <dbReference type="Pfam" id="PF25298"/>
    </source>
</evidence>
<proteinExistence type="predicted"/>
<dbReference type="Proteomes" id="UP000504618">
    <property type="component" value="Unplaced"/>
</dbReference>
<sequence length="281" mass="31013">MTTPVSAGALSQSQSRSQHDNTTTDLLLRLIEQLSESNAKLTEQLKDESNAKFSAFVEEQRRTNSELKDKLDRLNSIAGNVERNSQRIVELERQCGALTDEICNLKSDRAGSHSVTHVPTPNELIISGVPAAMSVTPLKCVRNVFTTLGIPELSCHVLDVRAVARKPPPVGAGNRSLPVSAANSYIVSLVSGAVRDIVISKKRARRALTQRVVCGIDFDRSVYVNELLPKEMHELLQRAKRVAKDKMYRYVWVKGGRIYVRLSDGEPAVLIDSVADLDKLV</sequence>
<gene>
    <name evidence="5" type="primary">LOC112462833</name>
</gene>
<reference evidence="5" key="1">
    <citation type="submission" date="2025-08" db="UniProtKB">
        <authorList>
            <consortium name="RefSeq"/>
        </authorList>
    </citation>
    <scope>IDENTIFICATION</scope>
    <source>
        <tissue evidence="5">Whole body</tissue>
    </source>
</reference>
<evidence type="ECO:0000313" key="5">
    <source>
        <dbReference type="RefSeq" id="XP_024884655.1"/>
    </source>
</evidence>
<evidence type="ECO:0000256" key="1">
    <source>
        <dbReference type="SAM" id="Coils"/>
    </source>
</evidence>
<dbReference type="OrthoDB" id="7701117at2759"/>
<organism evidence="4 5">
    <name type="scientific">Temnothorax curvispinosus</name>
    <dbReference type="NCBI Taxonomy" id="300111"/>
    <lineage>
        <taxon>Eukaryota</taxon>
        <taxon>Metazoa</taxon>
        <taxon>Ecdysozoa</taxon>
        <taxon>Arthropoda</taxon>
        <taxon>Hexapoda</taxon>
        <taxon>Insecta</taxon>
        <taxon>Pterygota</taxon>
        <taxon>Neoptera</taxon>
        <taxon>Endopterygota</taxon>
        <taxon>Hymenoptera</taxon>
        <taxon>Apocrita</taxon>
        <taxon>Aculeata</taxon>
        <taxon>Formicoidea</taxon>
        <taxon>Formicidae</taxon>
        <taxon>Myrmicinae</taxon>
        <taxon>Temnothorax</taxon>
    </lineage>
</organism>
<dbReference type="Pfam" id="PF25298">
    <property type="entry name" value="Baculo_FP_2nd"/>
    <property type="match status" value="1"/>
</dbReference>
<feature type="coiled-coil region" evidence="1">
    <location>
        <begin position="31"/>
        <end position="101"/>
    </location>
</feature>
<feature type="region of interest" description="Disordered" evidence="2">
    <location>
        <begin position="1"/>
        <end position="21"/>
    </location>
</feature>